<sequence length="203" mass="23604">MIQRFTCMPTSEYDVLVLTNGSVSQVENKLQDMNEQLDNALPKHYRLRYLNSFADLVQFVDDFKADTHKQVDFAGKIFLMFFDGLEFIQNVLSDAIDYYQRCLMRKANFDFDAINCYFYFDSSIFDFGDLDFENGFNHLITIVSDVLKKMNFMVGNIKGIVLDDFDLKGEKIFPIHCLLRSYPRIERIELASDAAVVMRGLLT</sequence>
<dbReference type="Proteomes" id="UP000000707">
    <property type="component" value="Unassembled WGS sequence"/>
</dbReference>
<dbReference type="HOGENOM" id="CLU_1372025_0_0_1"/>
<dbReference type="OrthoDB" id="4014612at2759"/>
<dbReference type="eggNOG" id="ENOG502RQ01">
    <property type="taxonomic scope" value="Eukaryota"/>
</dbReference>
<name>G3B6F1_CANTC</name>
<dbReference type="STRING" id="590646.G3B6F1"/>
<reference evidence="1 2" key="1">
    <citation type="journal article" date="2011" name="Proc. Natl. Acad. Sci. U.S.A.">
        <title>Comparative genomics of xylose-fermenting fungi for enhanced biofuel production.</title>
        <authorList>
            <person name="Wohlbach D.J."/>
            <person name="Kuo A."/>
            <person name="Sato T.K."/>
            <person name="Potts K.M."/>
            <person name="Salamov A.A."/>
            <person name="LaButti K.M."/>
            <person name="Sun H."/>
            <person name="Clum A."/>
            <person name="Pangilinan J.L."/>
            <person name="Lindquist E.A."/>
            <person name="Lucas S."/>
            <person name="Lapidus A."/>
            <person name="Jin M."/>
            <person name="Gunawan C."/>
            <person name="Balan V."/>
            <person name="Dale B.E."/>
            <person name="Jeffries T.W."/>
            <person name="Zinkel R."/>
            <person name="Barry K.W."/>
            <person name="Grigoriev I.V."/>
            <person name="Gasch A.P."/>
        </authorList>
    </citation>
    <scope>NUCLEOTIDE SEQUENCE [LARGE SCALE GENOMIC DNA]</scope>
    <source>
        <strain evidence="2">ATCC 10573 / BCRC 21748 / CBS 615 / JCM 9827 / NBRC 10315 / NRRL Y-1498 / VKM Y-70</strain>
    </source>
</reference>
<evidence type="ECO:0000313" key="2">
    <source>
        <dbReference type="Proteomes" id="UP000000707"/>
    </source>
</evidence>
<proteinExistence type="predicted"/>
<dbReference type="EMBL" id="GL996524">
    <property type="protein sequence ID" value="EGV63452.1"/>
    <property type="molecule type" value="Genomic_DNA"/>
</dbReference>
<dbReference type="AlphaFoldDB" id="G3B6F1"/>
<accession>G3B6F1</accession>
<gene>
    <name evidence="1" type="ORF">CANTEDRAFT_107031</name>
</gene>
<organism evidence="2">
    <name type="scientific">Candida tenuis (strain ATCC 10573 / BCRC 21748 / CBS 615 / JCM 9827 / NBRC 10315 / NRRL Y-1498 / VKM Y-70)</name>
    <name type="common">Yeast</name>
    <name type="synonym">Yamadazyma tenuis</name>
    <dbReference type="NCBI Taxonomy" id="590646"/>
    <lineage>
        <taxon>Eukaryota</taxon>
        <taxon>Fungi</taxon>
        <taxon>Dikarya</taxon>
        <taxon>Ascomycota</taxon>
        <taxon>Saccharomycotina</taxon>
        <taxon>Pichiomycetes</taxon>
        <taxon>Debaryomycetaceae</taxon>
        <taxon>Yamadazyma</taxon>
    </lineage>
</organism>
<evidence type="ECO:0000313" key="1">
    <source>
        <dbReference type="EMBL" id="EGV63452.1"/>
    </source>
</evidence>
<keyword evidence="2" id="KW-1185">Reference proteome</keyword>
<protein>
    <submittedName>
        <fullName evidence="1">Uncharacterized protein</fullName>
    </submittedName>
</protein>